<keyword evidence="6" id="KW-0969">Cilium</keyword>
<name>A0A410QC15_9FIRM</name>
<dbReference type="PRINTS" id="PR01006">
    <property type="entry name" value="FLGHOOKFLIE"/>
</dbReference>
<dbReference type="HAMAP" id="MF_00724">
    <property type="entry name" value="FliE"/>
    <property type="match status" value="1"/>
</dbReference>
<dbReference type="InterPro" id="IPR001624">
    <property type="entry name" value="FliE"/>
</dbReference>
<evidence type="ECO:0000256" key="2">
    <source>
        <dbReference type="ARBA" id="ARBA00009272"/>
    </source>
</evidence>
<dbReference type="NCBIfam" id="TIGR00205">
    <property type="entry name" value="fliE"/>
    <property type="match status" value="1"/>
</dbReference>
<keyword evidence="7" id="KW-1185">Reference proteome</keyword>
<evidence type="ECO:0000256" key="1">
    <source>
        <dbReference type="ARBA" id="ARBA00004117"/>
    </source>
</evidence>
<dbReference type="Pfam" id="PF02049">
    <property type="entry name" value="FliE"/>
    <property type="match status" value="1"/>
</dbReference>
<reference evidence="7" key="1">
    <citation type="submission" date="2019-01" db="EMBL/GenBank/DDBJ databases">
        <title>Draft genomes of a novel of Sporanaerobacter strains.</title>
        <authorList>
            <person name="Ma S."/>
        </authorList>
    </citation>
    <scope>NUCLEOTIDE SEQUENCE [LARGE SCALE GENOMIC DNA]</scope>
    <source>
        <strain evidence="7">NJN-17</strain>
    </source>
</reference>
<dbReference type="EMBL" id="CP035282">
    <property type="protein sequence ID" value="QAT61602.1"/>
    <property type="molecule type" value="Genomic_DNA"/>
</dbReference>
<dbReference type="PANTHER" id="PTHR34653">
    <property type="match status" value="1"/>
</dbReference>
<comment type="subcellular location">
    <subcellularLocation>
        <location evidence="1 4">Bacterial flagellum basal body</location>
    </subcellularLocation>
</comment>
<dbReference type="GO" id="GO:0009425">
    <property type="term" value="C:bacterial-type flagellum basal body"/>
    <property type="evidence" value="ECO:0007669"/>
    <property type="project" value="UniProtKB-SubCell"/>
</dbReference>
<evidence type="ECO:0000256" key="4">
    <source>
        <dbReference type="HAMAP-Rule" id="MF_00724"/>
    </source>
</evidence>
<dbReference type="GO" id="GO:0005198">
    <property type="term" value="F:structural molecule activity"/>
    <property type="evidence" value="ECO:0007669"/>
    <property type="project" value="UniProtKB-UniRule"/>
</dbReference>
<protein>
    <recommendedName>
        <fullName evidence="4 5">Flagellar hook-basal body complex protein FliE</fullName>
    </recommendedName>
</protein>
<dbReference type="GO" id="GO:0003774">
    <property type="term" value="F:cytoskeletal motor activity"/>
    <property type="evidence" value="ECO:0007669"/>
    <property type="project" value="InterPro"/>
</dbReference>
<dbReference type="AlphaFoldDB" id="A0A410QC15"/>
<evidence type="ECO:0000313" key="7">
    <source>
        <dbReference type="Proteomes" id="UP000287969"/>
    </source>
</evidence>
<evidence type="ECO:0000313" key="6">
    <source>
        <dbReference type="EMBL" id="QAT61602.1"/>
    </source>
</evidence>
<organism evidence="6 7">
    <name type="scientific">Acidilutibacter cellobiosedens</name>
    <dbReference type="NCBI Taxonomy" id="2507161"/>
    <lineage>
        <taxon>Bacteria</taxon>
        <taxon>Bacillati</taxon>
        <taxon>Bacillota</taxon>
        <taxon>Tissierellia</taxon>
        <taxon>Tissierellales</taxon>
        <taxon>Acidilutibacteraceae</taxon>
        <taxon>Acidilutibacter</taxon>
    </lineage>
</organism>
<dbReference type="Proteomes" id="UP000287969">
    <property type="component" value="Chromosome"/>
</dbReference>
<keyword evidence="6" id="KW-0966">Cell projection</keyword>
<keyword evidence="3 4" id="KW-0975">Bacterial flagellum</keyword>
<accession>A0A410QC15</accession>
<keyword evidence="6" id="KW-0282">Flagellum</keyword>
<gene>
    <name evidence="4 6" type="primary">fliE</name>
    <name evidence="6" type="ORF">EQM13_08405</name>
</gene>
<dbReference type="GO" id="GO:0071973">
    <property type="term" value="P:bacterial-type flagellum-dependent cell motility"/>
    <property type="evidence" value="ECO:0007669"/>
    <property type="project" value="InterPro"/>
</dbReference>
<sequence length="101" mass="11275">MGVNSIDLINNTFLNNTDEVNDSKNDNKDISFGDYLKDALDKVNDLQVQSEEYKKLSATGELDNLHDVSIAAEKAGTALDLLLSVRNKVVEAYKEIMRIQI</sequence>
<dbReference type="PANTHER" id="PTHR34653:SF1">
    <property type="entry name" value="FLAGELLAR HOOK-BASAL BODY COMPLEX PROTEIN FLIE"/>
    <property type="match status" value="1"/>
</dbReference>
<comment type="similarity">
    <text evidence="2 4">Belongs to the FliE family.</text>
</comment>
<evidence type="ECO:0000256" key="3">
    <source>
        <dbReference type="ARBA" id="ARBA00023143"/>
    </source>
</evidence>
<dbReference type="OrthoDB" id="9812413at2"/>
<evidence type="ECO:0000256" key="5">
    <source>
        <dbReference type="NCBIfam" id="TIGR00205"/>
    </source>
</evidence>
<proteinExistence type="inferred from homology"/>
<dbReference type="KEGG" id="spoa:EQM13_08405"/>
<dbReference type="RefSeq" id="WP_128752438.1">
    <property type="nucleotide sequence ID" value="NZ_CP035282.1"/>
</dbReference>